<comment type="caution">
    <text evidence="1">The sequence shown here is derived from an EMBL/GenBank/DDBJ whole genome shotgun (WGS) entry which is preliminary data.</text>
</comment>
<dbReference type="Proteomes" id="UP001205890">
    <property type="component" value="Unassembled WGS sequence"/>
</dbReference>
<evidence type="ECO:0000313" key="1">
    <source>
        <dbReference type="EMBL" id="MCP8940430.1"/>
    </source>
</evidence>
<sequence length="123" mass="12959">MVTARHLSDTPHRLTASVMPAFVLAAFVLAAFVLPLSPAAAQAGCTLSDKAVAAAGKGAKYDAFVRATGCQGKRISSFEMLGGKTEVYWFEDGDKRLQVTFRNGALQSARNTGVDPVITGSPR</sequence>
<evidence type="ECO:0000313" key="2">
    <source>
        <dbReference type="Proteomes" id="UP001205890"/>
    </source>
</evidence>
<accession>A0ABT1LIA2</accession>
<organism evidence="1 2">
    <name type="scientific">Alsobacter ponti</name>
    <dbReference type="NCBI Taxonomy" id="2962936"/>
    <lineage>
        <taxon>Bacteria</taxon>
        <taxon>Pseudomonadati</taxon>
        <taxon>Pseudomonadota</taxon>
        <taxon>Alphaproteobacteria</taxon>
        <taxon>Hyphomicrobiales</taxon>
        <taxon>Alsobacteraceae</taxon>
        <taxon>Alsobacter</taxon>
    </lineage>
</organism>
<protein>
    <recommendedName>
        <fullName evidence="3">PepSY domain-containing protein</fullName>
    </recommendedName>
</protein>
<proteinExistence type="predicted"/>
<gene>
    <name evidence="1" type="ORF">NK718_18040</name>
</gene>
<reference evidence="1 2" key="1">
    <citation type="submission" date="2022-07" db="EMBL/GenBank/DDBJ databases">
        <authorList>
            <person name="Li W.-J."/>
            <person name="Deng Q.-Q."/>
        </authorList>
    </citation>
    <scope>NUCLEOTIDE SEQUENCE [LARGE SCALE GENOMIC DNA]</scope>
    <source>
        <strain evidence="1 2">SYSU M60028</strain>
    </source>
</reference>
<dbReference type="EMBL" id="JANCLU010000021">
    <property type="protein sequence ID" value="MCP8940430.1"/>
    <property type="molecule type" value="Genomic_DNA"/>
</dbReference>
<name>A0ABT1LIA2_9HYPH</name>
<evidence type="ECO:0008006" key="3">
    <source>
        <dbReference type="Google" id="ProtNLM"/>
    </source>
</evidence>
<keyword evidence="2" id="KW-1185">Reference proteome</keyword>
<dbReference type="RefSeq" id="WP_254745155.1">
    <property type="nucleotide sequence ID" value="NZ_JANCLU010000021.1"/>
</dbReference>